<evidence type="ECO:0000313" key="5">
    <source>
        <dbReference type="Proteomes" id="UP000243459"/>
    </source>
</evidence>
<reference evidence="5" key="1">
    <citation type="journal article" date="2017" name="Nat. Commun.">
        <title>The asparagus genome sheds light on the origin and evolution of a young Y chromosome.</title>
        <authorList>
            <person name="Harkess A."/>
            <person name="Zhou J."/>
            <person name="Xu C."/>
            <person name="Bowers J.E."/>
            <person name="Van der Hulst R."/>
            <person name="Ayyampalayam S."/>
            <person name="Mercati F."/>
            <person name="Riccardi P."/>
            <person name="McKain M.R."/>
            <person name="Kakrana A."/>
            <person name="Tang H."/>
            <person name="Ray J."/>
            <person name="Groenendijk J."/>
            <person name="Arikit S."/>
            <person name="Mathioni S.M."/>
            <person name="Nakano M."/>
            <person name="Shan H."/>
            <person name="Telgmann-Rauber A."/>
            <person name="Kanno A."/>
            <person name="Yue Z."/>
            <person name="Chen H."/>
            <person name="Li W."/>
            <person name="Chen Y."/>
            <person name="Xu X."/>
            <person name="Zhang Y."/>
            <person name="Luo S."/>
            <person name="Chen H."/>
            <person name="Gao J."/>
            <person name="Mao Z."/>
            <person name="Pires J.C."/>
            <person name="Luo M."/>
            <person name="Kudrna D."/>
            <person name="Wing R.A."/>
            <person name="Meyers B.C."/>
            <person name="Yi K."/>
            <person name="Kong H."/>
            <person name="Lavrijsen P."/>
            <person name="Sunseri F."/>
            <person name="Falavigna A."/>
            <person name="Ye Y."/>
            <person name="Leebens-Mack J.H."/>
            <person name="Chen G."/>
        </authorList>
    </citation>
    <scope>NUCLEOTIDE SEQUENCE [LARGE SCALE GENOMIC DNA]</scope>
    <source>
        <strain evidence="5">cv. DH0086</strain>
    </source>
</reference>
<sequence>MARTKQTAPQNPPAARLPRKQLATKAARKSAPAHRGVKKPTGFGGRTVALSEIRKYQKSTELLIRKLRFRGCPAVVPISPSPPSKACCDAIRTIGQTCFCSFLNGPPLTGVDRNSSLQLPSKCFLNYEPCM</sequence>
<dbReference type="InterPro" id="IPR036312">
    <property type="entry name" value="Bifun_inhib/LTP/seed_sf"/>
</dbReference>
<proteinExistence type="inferred from homology"/>
<dbReference type="Pfam" id="PF00234">
    <property type="entry name" value="Tryp_alpha_amyl"/>
    <property type="match status" value="1"/>
</dbReference>
<dbReference type="InterPro" id="IPR009072">
    <property type="entry name" value="Histone-fold"/>
</dbReference>
<dbReference type="GO" id="GO:0003677">
    <property type="term" value="F:DNA binding"/>
    <property type="evidence" value="ECO:0007669"/>
    <property type="project" value="InterPro"/>
</dbReference>
<accession>A0A5P1FPX3</accession>
<feature type="region of interest" description="Disordered" evidence="2">
    <location>
        <begin position="1"/>
        <end position="44"/>
    </location>
</feature>
<dbReference type="SUPFAM" id="SSF47113">
    <property type="entry name" value="Histone-fold"/>
    <property type="match status" value="1"/>
</dbReference>
<dbReference type="InterPro" id="IPR000164">
    <property type="entry name" value="Histone_H3/CENP-A"/>
</dbReference>
<dbReference type="Gene3D" id="1.10.110.10">
    <property type="entry name" value="Plant lipid-transfer and hydrophobic proteins"/>
    <property type="match status" value="1"/>
</dbReference>
<evidence type="ECO:0000259" key="3">
    <source>
        <dbReference type="Pfam" id="PF00234"/>
    </source>
</evidence>
<dbReference type="GO" id="GO:0000786">
    <property type="term" value="C:nucleosome"/>
    <property type="evidence" value="ECO:0007669"/>
    <property type="project" value="InterPro"/>
</dbReference>
<feature type="domain" description="Bifunctional inhibitor/plant lipid transfer protein/seed storage helical" evidence="3">
    <location>
        <begin position="71"/>
        <end position="130"/>
    </location>
</feature>
<evidence type="ECO:0000313" key="4">
    <source>
        <dbReference type="EMBL" id="ONK79039.1"/>
    </source>
</evidence>
<dbReference type="PANTHER" id="PTHR11426">
    <property type="entry name" value="HISTONE H3"/>
    <property type="match status" value="1"/>
</dbReference>
<protein>
    <recommendedName>
        <fullName evidence="3">Bifunctional inhibitor/plant lipid transfer protein/seed storage helical domain-containing protein</fullName>
    </recommendedName>
</protein>
<dbReference type="SUPFAM" id="SSF47699">
    <property type="entry name" value="Bifunctional inhibitor/lipid-transfer protein/seed storage 2S albumin"/>
    <property type="match status" value="1"/>
</dbReference>
<organism evidence="4 5">
    <name type="scientific">Asparagus officinalis</name>
    <name type="common">Garden asparagus</name>
    <dbReference type="NCBI Taxonomy" id="4686"/>
    <lineage>
        <taxon>Eukaryota</taxon>
        <taxon>Viridiplantae</taxon>
        <taxon>Streptophyta</taxon>
        <taxon>Embryophyta</taxon>
        <taxon>Tracheophyta</taxon>
        <taxon>Spermatophyta</taxon>
        <taxon>Magnoliopsida</taxon>
        <taxon>Liliopsida</taxon>
        <taxon>Asparagales</taxon>
        <taxon>Asparagaceae</taxon>
        <taxon>Asparagoideae</taxon>
        <taxon>Asparagus</taxon>
    </lineage>
</organism>
<dbReference type="PRINTS" id="PR00622">
    <property type="entry name" value="HISTONEH3"/>
</dbReference>
<evidence type="ECO:0000256" key="2">
    <source>
        <dbReference type="SAM" id="MobiDB-lite"/>
    </source>
</evidence>
<dbReference type="GO" id="GO:0046982">
    <property type="term" value="F:protein heterodimerization activity"/>
    <property type="evidence" value="ECO:0007669"/>
    <property type="project" value="InterPro"/>
</dbReference>
<name>A0A5P1FPX3_ASPOF</name>
<dbReference type="InterPro" id="IPR016140">
    <property type="entry name" value="Bifunc_inhib/LTP/seed_store"/>
</dbReference>
<gene>
    <name evidence="4" type="ORF">A4U43_C01F2240</name>
</gene>
<dbReference type="Proteomes" id="UP000243459">
    <property type="component" value="Chromosome 1"/>
</dbReference>
<dbReference type="Gramene" id="ONK79039">
    <property type="protein sequence ID" value="ONK79039"/>
    <property type="gene ID" value="A4U43_C01F2240"/>
</dbReference>
<evidence type="ECO:0000256" key="1">
    <source>
        <dbReference type="ARBA" id="ARBA00010343"/>
    </source>
</evidence>
<feature type="compositionally biased region" description="Basic residues" evidence="2">
    <location>
        <begin position="26"/>
        <end position="38"/>
    </location>
</feature>
<dbReference type="Gene3D" id="1.10.20.10">
    <property type="entry name" value="Histone, subunit A"/>
    <property type="match status" value="1"/>
</dbReference>
<comment type="similarity">
    <text evidence="1">Belongs to the histone H3 family.</text>
</comment>
<keyword evidence="5" id="KW-1185">Reference proteome</keyword>
<dbReference type="AlphaFoldDB" id="A0A5P1FPX3"/>
<dbReference type="EMBL" id="CM007381">
    <property type="protein sequence ID" value="ONK79039.1"/>
    <property type="molecule type" value="Genomic_DNA"/>
</dbReference>
<dbReference type="GO" id="GO:0030527">
    <property type="term" value="F:structural constituent of chromatin"/>
    <property type="evidence" value="ECO:0007669"/>
    <property type="project" value="InterPro"/>
</dbReference>